<proteinExistence type="predicted"/>
<feature type="transmembrane region" description="Helical" evidence="1">
    <location>
        <begin position="15"/>
        <end position="33"/>
    </location>
</feature>
<gene>
    <name evidence="2" type="ORF">GIB67_022220</name>
</gene>
<keyword evidence="1" id="KW-0472">Membrane</keyword>
<evidence type="ECO:0000313" key="2">
    <source>
        <dbReference type="EMBL" id="KAF6150608.1"/>
    </source>
</evidence>
<protein>
    <submittedName>
        <fullName evidence="2">Uncharacterized protein</fullName>
    </submittedName>
</protein>
<dbReference type="AlphaFoldDB" id="A0A7J7M778"/>
<accession>A0A7J7M778</accession>
<sequence>FFIKDSFYLPLSFRIFNTLHICILFFTSLFYPFRIHLILSDKFLAVSGVSRGKDSFLGV</sequence>
<keyword evidence="1" id="KW-0812">Transmembrane</keyword>
<dbReference type="EMBL" id="JACGCM010001727">
    <property type="protein sequence ID" value="KAF6150608.1"/>
    <property type="molecule type" value="Genomic_DNA"/>
</dbReference>
<evidence type="ECO:0000313" key="3">
    <source>
        <dbReference type="Proteomes" id="UP000541444"/>
    </source>
</evidence>
<comment type="caution">
    <text evidence="2">The sequence shown here is derived from an EMBL/GenBank/DDBJ whole genome shotgun (WGS) entry which is preliminary data.</text>
</comment>
<name>A0A7J7M778_9MAGN</name>
<organism evidence="2 3">
    <name type="scientific">Kingdonia uniflora</name>
    <dbReference type="NCBI Taxonomy" id="39325"/>
    <lineage>
        <taxon>Eukaryota</taxon>
        <taxon>Viridiplantae</taxon>
        <taxon>Streptophyta</taxon>
        <taxon>Embryophyta</taxon>
        <taxon>Tracheophyta</taxon>
        <taxon>Spermatophyta</taxon>
        <taxon>Magnoliopsida</taxon>
        <taxon>Ranunculales</taxon>
        <taxon>Circaeasteraceae</taxon>
        <taxon>Kingdonia</taxon>
    </lineage>
</organism>
<evidence type="ECO:0000256" key="1">
    <source>
        <dbReference type="SAM" id="Phobius"/>
    </source>
</evidence>
<feature type="non-terminal residue" evidence="2">
    <location>
        <position position="59"/>
    </location>
</feature>
<keyword evidence="1" id="KW-1133">Transmembrane helix</keyword>
<dbReference type="Proteomes" id="UP000541444">
    <property type="component" value="Unassembled WGS sequence"/>
</dbReference>
<keyword evidence="3" id="KW-1185">Reference proteome</keyword>
<reference evidence="2 3" key="1">
    <citation type="journal article" date="2020" name="IScience">
        <title>Genome Sequencing of the Endangered Kingdonia uniflora (Circaeasteraceae, Ranunculales) Reveals Potential Mechanisms of Evolutionary Specialization.</title>
        <authorList>
            <person name="Sun Y."/>
            <person name="Deng T."/>
            <person name="Zhang A."/>
            <person name="Moore M.J."/>
            <person name="Landis J.B."/>
            <person name="Lin N."/>
            <person name="Zhang H."/>
            <person name="Zhang X."/>
            <person name="Huang J."/>
            <person name="Zhang X."/>
            <person name="Sun H."/>
            <person name="Wang H."/>
        </authorList>
    </citation>
    <scope>NUCLEOTIDE SEQUENCE [LARGE SCALE GENOMIC DNA]</scope>
    <source>
        <strain evidence="2">TB1705</strain>
        <tissue evidence="2">Leaf</tissue>
    </source>
</reference>